<gene>
    <name evidence="2" type="ORF">H480_07048</name>
</gene>
<proteinExistence type="predicted"/>
<reference evidence="2 3" key="1">
    <citation type="submission" date="2013-02" db="EMBL/GenBank/DDBJ databases">
        <title>Draft genome sequence of Amycolatopsis vancoresmycina strain DSM 44592T.</title>
        <authorList>
            <person name="Kumar S."/>
            <person name="Kaur N."/>
            <person name="Kaur C."/>
            <person name="Raghava G.P.S."/>
            <person name="Mayilraj S."/>
        </authorList>
    </citation>
    <scope>NUCLEOTIDE SEQUENCE [LARGE SCALE GENOMIC DNA]</scope>
    <source>
        <strain evidence="2 3">DSM 44592</strain>
    </source>
</reference>
<dbReference type="Proteomes" id="UP000014139">
    <property type="component" value="Unassembled WGS sequence"/>
</dbReference>
<evidence type="ECO:0000256" key="1">
    <source>
        <dbReference type="SAM" id="MobiDB-lite"/>
    </source>
</evidence>
<accession>R1IFZ6</accession>
<organism evidence="2 3">
    <name type="scientific">Amycolatopsis vancoresmycina DSM 44592</name>
    <dbReference type="NCBI Taxonomy" id="1292037"/>
    <lineage>
        <taxon>Bacteria</taxon>
        <taxon>Bacillati</taxon>
        <taxon>Actinomycetota</taxon>
        <taxon>Actinomycetes</taxon>
        <taxon>Pseudonocardiales</taxon>
        <taxon>Pseudonocardiaceae</taxon>
        <taxon>Amycolatopsis</taxon>
    </lineage>
</organism>
<dbReference type="Pfam" id="PF13576">
    <property type="entry name" value="Pentapeptide_3"/>
    <property type="match status" value="1"/>
</dbReference>
<evidence type="ECO:0000313" key="2">
    <source>
        <dbReference type="EMBL" id="EOD69339.1"/>
    </source>
</evidence>
<evidence type="ECO:0008006" key="4">
    <source>
        <dbReference type="Google" id="ProtNLM"/>
    </source>
</evidence>
<dbReference type="EMBL" id="AOUO01000073">
    <property type="protein sequence ID" value="EOD69339.1"/>
    <property type="molecule type" value="Genomic_DNA"/>
</dbReference>
<protein>
    <recommendedName>
        <fullName evidence="4">Pentapeptide repeat-containing protein</fullName>
    </recommendedName>
</protein>
<comment type="caution">
    <text evidence="2">The sequence shown here is derived from an EMBL/GenBank/DDBJ whole genome shotgun (WGS) entry which is preliminary data.</text>
</comment>
<evidence type="ECO:0000313" key="3">
    <source>
        <dbReference type="Proteomes" id="UP000014139"/>
    </source>
</evidence>
<dbReference type="AlphaFoldDB" id="R1IFZ6"/>
<feature type="compositionally biased region" description="Pro residues" evidence="1">
    <location>
        <begin position="125"/>
        <end position="134"/>
    </location>
</feature>
<dbReference type="Gene3D" id="2.160.20.80">
    <property type="entry name" value="E3 ubiquitin-protein ligase SopA"/>
    <property type="match status" value="1"/>
</dbReference>
<keyword evidence="3" id="KW-1185">Reference proteome</keyword>
<sequence length="417" mass="45329">MVPIGLLTALALVLLAVLVDVHDPGDRLDLVKTGFTIGAGTGGVAALVLTARRQWSTERAAADQRHDAAERRLTELYLKAIEQLGSDKPPVRHGGVYGLERVAQNNPEHRQAVVDVLCAYLRTPYTPPQPPSPRPGVHRPLARTGIRPPGRTVSVDAHELLREREVRLTVQAVLSRHLHPGPDPDEPVATYWPGIALDLREATLIDFDLRSCRVDRARFERVTFLGGPSCRGTTFLGDAFFDEARMVGYSEFAEAVFHGHASFERAKFERAIFIGTHFDGSADFTGAHCEEDAHFSGAVFSSDGIFNAMQVGSTVSFMGTVFANGVEMMDARLGGSSYFHAAKFAGSTMFLGAEFGGAVKFPGAKFRDDLPEVDGAWARLDLRETEGDHEWPDGYSLSPAPRSAPGEWALLVAPEAP</sequence>
<name>R1IFZ6_9PSEU</name>
<feature type="region of interest" description="Disordered" evidence="1">
    <location>
        <begin position="125"/>
        <end position="149"/>
    </location>
</feature>
<dbReference type="SUPFAM" id="SSF141571">
    <property type="entry name" value="Pentapeptide repeat-like"/>
    <property type="match status" value="1"/>
</dbReference>
<dbReference type="InterPro" id="IPR001646">
    <property type="entry name" value="5peptide_repeat"/>
</dbReference>